<dbReference type="Proteomes" id="UP000054324">
    <property type="component" value="Unassembled WGS sequence"/>
</dbReference>
<dbReference type="EMBL" id="KL596656">
    <property type="protein sequence ID" value="KER30742.1"/>
    <property type="molecule type" value="Genomic_DNA"/>
</dbReference>
<accession>A0A074ZXR8</accession>
<dbReference type="RefSeq" id="XP_009165506.1">
    <property type="nucleotide sequence ID" value="XM_009167242.1"/>
</dbReference>
<name>A0A074ZXR8_OPIVI</name>
<proteinExistence type="predicted"/>
<reference evidence="1 2" key="1">
    <citation type="submission" date="2013-11" db="EMBL/GenBank/DDBJ databases">
        <title>Opisthorchis viverrini - life in the bile duct.</title>
        <authorList>
            <person name="Young N.D."/>
            <person name="Nagarajan N."/>
            <person name="Lin S.J."/>
            <person name="Korhonen P.K."/>
            <person name="Jex A.R."/>
            <person name="Hall R.S."/>
            <person name="Safavi-Hemami H."/>
            <person name="Kaewkong W."/>
            <person name="Bertrand D."/>
            <person name="Gao S."/>
            <person name="Seet Q."/>
            <person name="Wongkham S."/>
            <person name="Teh B.T."/>
            <person name="Wongkham C."/>
            <person name="Intapan P.M."/>
            <person name="Maleewong W."/>
            <person name="Yang X."/>
            <person name="Hu M."/>
            <person name="Wang Z."/>
            <person name="Hofmann A."/>
            <person name="Sternberg P.W."/>
            <person name="Tan P."/>
            <person name="Wang J."/>
            <person name="Gasser R.B."/>
        </authorList>
    </citation>
    <scope>NUCLEOTIDE SEQUENCE [LARGE SCALE GENOMIC DNA]</scope>
</reference>
<dbReference type="KEGG" id="ovi:T265_02889"/>
<keyword evidence="2" id="KW-1185">Reference proteome</keyword>
<evidence type="ECO:0000313" key="2">
    <source>
        <dbReference type="Proteomes" id="UP000054324"/>
    </source>
</evidence>
<dbReference type="GeneID" id="20317077"/>
<gene>
    <name evidence="1" type="ORF">T265_02889</name>
</gene>
<evidence type="ECO:0000313" key="1">
    <source>
        <dbReference type="EMBL" id="KER30742.1"/>
    </source>
</evidence>
<dbReference type="AlphaFoldDB" id="A0A074ZXR8"/>
<protein>
    <submittedName>
        <fullName evidence="1">Uncharacterized protein</fullName>
    </submittedName>
</protein>
<dbReference type="CTD" id="20317077"/>
<organism evidence="1 2">
    <name type="scientific">Opisthorchis viverrini</name>
    <name type="common">Southeast Asian liver fluke</name>
    <dbReference type="NCBI Taxonomy" id="6198"/>
    <lineage>
        <taxon>Eukaryota</taxon>
        <taxon>Metazoa</taxon>
        <taxon>Spiralia</taxon>
        <taxon>Lophotrochozoa</taxon>
        <taxon>Platyhelminthes</taxon>
        <taxon>Trematoda</taxon>
        <taxon>Digenea</taxon>
        <taxon>Opisthorchiida</taxon>
        <taxon>Opisthorchiata</taxon>
        <taxon>Opisthorchiidae</taxon>
        <taxon>Opisthorchis</taxon>
    </lineage>
</organism>
<sequence length="94" mass="11226">MNVLIHLYALRQHRAQGRSDRPATQVIDLRYKVKRDWSPNSSYVLTRRKMGRFERLSPASKWFRRMIHTSPLGPNLNTDRRLPDVTRAARMVFY</sequence>